<accession>A0A6M5YNU2</accession>
<dbReference type="KEGG" id="ftj:FTUN_2164"/>
<evidence type="ECO:0000313" key="1">
    <source>
        <dbReference type="EMBL" id="QJW94642.1"/>
    </source>
</evidence>
<gene>
    <name evidence="1" type="ORF">FTUN_2164</name>
</gene>
<protein>
    <submittedName>
        <fullName evidence="1">Uncharacterized protein</fullName>
    </submittedName>
</protein>
<evidence type="ECO:0000313" key="2">
    <source>
        <dbReference type="Proteomes" id="UP000503447"/>
    </source>
</evidence>
<sequence>MLDRTLAPTTLSCTVPHAEEVRAAQAAVDAAETGSSAASVPGANAGADLELLRRLVAAYGVDGVHRMIESLR</sequence>
<dbReference type="Proteomes" id="UP000503447">
    <property type="component" value="Chromosome"/>
</dbReference>
<name>A0A6M5YNU2_9BACT</name>
<proteinExistence type="predicted"/>
<dbReference type="RefSeq" id="WP_171470595.1">
    <property type="nucleotide sequence ID" value="NZ_CP053452.2"/>
</dbReference>
<organism evidence="1 2">
    <name type="scientific">Frigoriglobus tundricola</name>
    <dbReference type="NCBI Taxonomy" id="2774151"/>
    <lineage>
        <taxon>Bacteria</taxon>
        <taxon>Pseudomonadati</taxon>
        <taxon>Planctomycetota</taxon>
        <taxon>Planctomycetia</taxon>
        <taxon>Gemmatales</taxon>
        <taxon>Gemmataceae</taxon>
        <taxon>Frigoriglobus</taxon>
    </lineage>
</organism>
<dbReference type="AlphaFoldDB" id="A0A6M5YNU2"/>
<reference evidence="2" key="1">
    <citation type="submission" date="2020-05" db="EMBL/GenBank/DDBJ databases">
        <title>Frigoriglobus tundricola gen. nov., sp. nov., a psychrotolerant cellulolytic planctomycete of the family Gemmataceae with two divergent copies of 16S rRNA gene.</title>
        <authorList>
            <person name="Kulichevskaya I.S."/>
            <person name="Ivanova A.A."/>
            <person name="Naumoff D.G."/>
            <person name="Beletsky A.V."/>
            <person name="Rijpstra W.I.C."/>
            <person name="Sinninghe Damste J.S."/>
            <person name="Mardanov A.V."/>
            <person name="Ravin N.V."/>
            <person name="Dedysh S.N."/>
        </authorList>
    </citation>
    <scope>NUCLEOTIDE SEQUENCE [LARGE SCALE GENOMIC DNA]</scope>
    <source>
        <strain evidence="2">PL17</strain>
    </source>
</reference>
<dbReference type="EMBL" id="CP053452">
    <property type="protein sequence ID" value="QJW94642.1"/>
    <property type="molecule type" value="Genomic_DNA"/>
</dbReference>
<keyword evidence="2" id="KW-1185">Reference proteome</keyword>